<dbReference type="EMBL" id="UPXZ01000033">
    <property type="protein sequence ID" value="VBB46462.1"/>
    <property type="molecule type" value="Genomic_DNA"/>
</dbReference>
<protein>
    <submittedName>
        <fullName evidence="1">Uncharacterized protein</fullName>
    </submittedName>
</protein>
<organism evidence="1">
    <name type="scientific">uncultured Paludibacter sp</name>
    <dbReference type="NCBI Taxonomy" id="497635"/>
    <lineage>
        <taxon>Bacteria</taxon>
        <taxon>Pseudomonadati</taxon>
        <taxon>Bacteroidota</taxon>
        <taxon>Bacteroidia</taxon>
        <taxon>Bacteroidales</taxon>
        <taxon>Paludibacteraceae</taxon>
        <taxon>Paludibacter</taxon>
        <taxon>environmental samples</taxon>
    </lineage>
</organism>
<proteinExistence type="predicted"/>
<dbReference type="AlphaFoldDB" id="A0A653AEL0"/>
<reference evidence="1" key="1">
    <citation type="submission" date="2018-07" db="EMBL/GenBank/DDBJ databases">
        <authorList>
            <consortium name="Genoscope - CEA"/>
            <person name="William W."/>
        </authorList>
    </citation>
    <scope>NUCLEOTIDE SEQUENCE</scope>
    <source>
        <strain evidence="1">IK1</strain>
    </source>
</reference>
<accession>A0A653AEL0</accession>
<gene>
    <name evidence="1" type="ORF">TRIP_D390081</name>
</gene>
<name>A0A653AEL0_9BACT</name>
<evidence type="ECO:0000313" key="1">
    <source>
        <dbReference type="EMBL" id="VBB46462.1"/>
    </source>
</evidence>
<sequence length="387" mass="44722">MKKKQIYLLIFTIIFAINGVKSQNKKYDFNGFIQYINTTWNPEDNINWMEISSVHNRFDWHWYINNKLTFYAGLRNNLDYGSLLANFYPYYINSITQDNGFLNLTHKWTGKPNYFFYSNIDRLNLKWNYKKIEFTLGRQRINWGVNQVWNPNDIFNTYNYFDFSYINRPGSDAVRIQYYTGNFSSIQVAAKLNREKQITTAAMYKFNFANYDFQLLSGVMNKNFLTYGGGWAGQIKDVGFTGEVTCFTNLKNDSTPKTQCIASVAANYTFSNSLFVNVSALYNSAGKTQNIGQRDLLTSINLSPQTLTLSKFNLFGELSYPITPLIKADISAIFDPYDNSAFIGPSLDFNLSNSVDLLAMAQIFAGKTETEYGGFGQMYYLRLKWDF</sequence>